<accession>A0A4R6DKI5</accession>
<dbReference type="PANTHER" id="PTHR43798:SF33">
    <property type="entry name" value="HYDROLASE, PUTATIVE (AFU_ORTHOLOGUE AFUA_2G14860)-RELATED"/>
    <property type="match status" value="1"/>
</dbReference>
<dbReference type="GO" id="GO:0016787">
    <property type="term" value="F:hydrolase activity"/>
    <property type="evidence" value="ECO:0007669"/>
    <property type="project" value="UniProtKB-KW"/>
</dbReference>
<gene>
    <name evidence="3" type="ORF">EDF64_10480</name>
</gene>
<name>A0A4R6DKI5_9MICO</name>
<protein>
    <submittedName>
        <fullName evidence="3">Alpha-beta hydrolase superfamily lysophospholipase</fullName>
    </submittedName>
</protein>
<dbReference type="Pfam" id="PF12697">
    <property type="entry name" value="Abhydrolase_6"/>
    <property type="match status" value="1"/>
</dbReference>
<dbReference type="SUPFAM" id="SSF53474">
    <property type="entry name" value="alpha/beta-Hydrolases"/>
    <property type="match status" value="1"/>
</dbReference>
<dbReference type="RefSeq" id="WP_347813180.1">
    <property type="nucleotide sequence ID" value="NZ_SNVW01000004.1"/>
</dbReference>
<dbReference type="Gene3D" id="3.40.50.1820">
    <property type="entry name" value="alpha/beta hydrolase"/>
    <property type="match status" value="1"/>
</dbReference>
<dbReference type="AlphaFoldDB" id="A0A4R6DKI5"/>
<dbReference type="InterPro" id="IPR029058">
    <property type="entry name" value="AB_hydrolase_fold"/>
</dbReference>
<evidence type="ECO:0000313" key="3">
    <source>
        <dbReference type="EMBL" id="TDN44678.1"/>
    </source>
</evidence>
<organism evidence="3 4">
    <name type="scientific">Curtobacterium flaccumfaciens</name>
    <dbReference type="NCBI Taxonomy" id="2035"/>
    <lineage>
        <taxon>Bacteria</taxon>
        <taxon>Bacillati</taxon>
        <taxon>Actinomycetota</taxon>
        <taxon>Actinomycetes</taxon>
        <taxon>Micrococcales</taxon>
        <taxon>Microbacteriaceae</taxon>
        <taxon>Curtobacterium</taxon>
    </lineage>
</organism>
<keyword evidence="3" id="KW-0378">Hydrolase</keyword>
<evidence type="ECO:0000259" key="2">
    <source>
        <dbReference type="Pfam" id="PF12697"/>
    </source>
</evidence>
<feature type="region of interest" description="Disordered" evidence="1">
    <location>
        <begin position="295"/>
        <end position="397"/>
    </location>
</feature>
<evidence type="ECO:0000313" key="4">
    <source>
        <dbReference type="Proteomes" id="UP000295764"/>
    </source>
</evidence>
<dbReference type="InterPro" id="IPR000639">
    <property type="entry name" value="Epox_hydrolase-like"/>
</dbReference>
<feature type="domain" description="AB hydrolase-1" evidence="2">
    <location>
        <begin position="44"/>
        <end position="288"/>
    </location>
</feature>
<dbReference type="PRINTS" id="PR00111">
    <property type="entry name" value="ABHYDROLASE"/>
</dbReference>
<dbReference type="InterPro" id="IPR050266">
    <property type="entry name" value="AB_hydrolase_sf"/>
</dbReference>
<feature type="compositionally biased region" description="Basic and acidic residues" evidence="1">
    <location>
        <begin position="320"/>
        <end position="378"/>
    </location>
</feature>
<dbReference type="InterPro" id="IPR000073">
    <property type="entry name" value="AB_hydrolase_1"/>
</dbReference>
<comment type="caution">
    <text evidence="3">The sequence shown here is derived from an EMBL/GenBank/DDBJ whole genome shotgun (WGS) entry which is preliminary data.</text>
</comment>
<dbReference type="PRINTS" id="PR00412">
    <property type="entry name" value="EPOXHYDRLASE"/>
</dbReference>
<proteinExistence type="predicted"/>
<dbReference type="GO" id="GO:0016020">
    <property type="term" value="C:membrane"/>
    <property type="evidence" value="ECO:0007669"/>
    <property type="project" value="TreeGrafter"/>
</dbReference>
<dbReference type="PANTHER" id="PTHR43798">
    <property type="entry name" value="MONOACYLGLYCEROL LIPASE"/>
    <property type="match status" value="1"/>
</dbReference>
<dbReference type="EMBL" id="SNVW01000004">
    <property type="protein sequence ID" value="TDN44678.1"/>
    <property type="molecule type" value="Genomic_DNA"/>
</dbReference>
<feature type="compositionally biased region" description="Basic and acidic residues" evidence="1">
    <location>
        <begin position="295"/>
        <end position="306"/>
    </location>
</feature>
<dbReference type="Proteomes" id="UP000295764">
    <property type="component" value="Unassembled WGS sequence"/>
</dbReference>
<sequence>MQPPVLSPYQSLMAATPVVHRSVQVDGRTTHYWVYGPEDADRTVLAVHGFRGDHHGLETIAAHLQGVRVIVPDLPGFGVSDPLPVSDIDSYVGWLTGLHAALGLGRDTVVLGHSFGSIVVAATVAAGLDTRLLVLVNPIAAPALQGPRAVGTGIAIGYYRAGAVLPKPLGLGLLRNPAIVRVMSIAMLRSHDRDLRRWVHNQHDRYFSAFANRTSVLEAFRTSVTHDVSEFADRITVPVLMIAAEHDDITAVPEQRALAARLRDAELVVIPQVGHLVHYETPDVAAEAVLRRMADAPRRTKRDGRTKAGRASRRPTATDARADAARADAARADAARADAARADGARADAARTDAARTDVARADAARTAPRSDARDRTGTDTAAGDSAAGGPTDGGVS</sequence>
<reference evidence="3 4" key="1">
    <citation type="submission" date="2019-03" db="EMBL/GenBank/DDBJ databases">
        <title>Genomic analyses of the natural microbiome of Caenorhabditis elegans.</title>
        <authorList>
            <person name="Samuel B."/>
        </authorList>
    </citation>
    <scope>NUCLEOTIDE SEQUENCE [LARGE SCALE GENOMIC DNA]</scope>
    <source>
        <strain evidence="3 4">JUb65</strain>
    </source>
</reference>
<evidence type="ECO:0000256" key="1">
    <source>
        <dbReference type="SAM" id="MobiDB-lite"/>
    </source>
</evidence>
<feature type="compositionally biased region" description="Low complexity" evidence="1">
    <location>
        <begin position="379"/>
        <end position="390"/>
    </location>
</feature>